<sequence length="225" mass="25465">MASSSSSNDISSDEVDKAKKPLSFYPVCRINYQARANTVLSNINRVRSGLQVGKGKGKKRSCAEREEVIRRSLGLMTLFAWPMMTKHPFQQLLGKKELTSAGLGEQKIVCQDVDCDAVTFKKALALQKCGNARTYIRQLQKDLELTQKQHIEVKEKCLICGIDLPLDDLLHHIEICRKYNKGLIKVKFSDEEFSLCRNEEATYMHFVDFIAECEKGSIDVSLDDV</sequence>
<organism evidence="1">
    <name type="scientific">Amphimedon queenslandica</name>
    <name type="common">Sponge</name>
    <dbReference type="NCBI Taxonomy" id="400682"/>
    <lineage>
        <taxon>Eukaryota</taxon>
        <taxon>Metazoa</taxon>
        <taxon>Porifera</taxon>
        <taxon>Demospongiae</taxon>
        <taxon>Heteroscleromorpha</taxon>
        <taxon>Haplosclerida</taxon>
        <taxon>Niphatidae</taxon>
        <taxon>Amphimedon</taxon>
    </lineage>
</organism>
<reference evidence="1" key="1">
    <citation type="submission" date="2017-05" db="UniProtKB">
        <authorList>
            <consortium name="EnsemblMetazoa"/>
        </authorList>
    </citation>
    <scope>IDENTIFICATION</scope>
</reference>
<dbReference type="AlphaFoldDB" id="A0A1X7VHW1"/>
<protein>
    <submittedName>
        <fullName evidence="1">Uncharacterized protein</fullName>
    </submittedName>
</protein>
<dbReference type="InParanoid" id="A0A1X7VHW1"/>
<name>A0A1X7VHW1_AMPQE</name>
<dbReference type="EnsemblMetazoa" id="Aqu2.1.39523_001">
    <property type="protein sequence ID" value="Aqu2.1.39523_001"/>
    <property type="gene ID" value="Aqu2.1.39523"/>
</dbReference>
<dbReference type="OrthoDB" id="5948939at2759"/>
<accession>A0A1X7VHW1</accession>
<evidence type="ECO:0000313" key="1">
    <source>
        <dbReference type="EnsemblMetazoa" id="Aqu2.1.39523_001"/>
    </source>
</evidence>
<proteinExistence type="predicted"/>